<dbReference type="GeneID" id="20305664"/>
<feature type="region of interest" description="Disordered" evidence="1">
    <location>
        <begin position="1"/>
        <end position="131"/>
    </location>
</feature>
<evidence type="ECO:0000313" key="2">
    <source>
        <dbReference type="EMBL" id="EHY52818.1"/>
    </source>
</evidence>
<feature type="compositionally biased region" description="Polar residues" evidence="1">
    <location>
        <begin position="111"/>
        <end position="126"/>
    </location>
</feature>
<name>H6BLC5_EXODN</name>
<dbReference type="Proteomes" id="UP000007304">
    <property type="component" value="Unassembled WGS sequence"/>
</dbReference>
<evidence type="ECO:0000313" key="3">
    <source>
        <dbReference type="Proteomes" id="UP000007304"/>
    </source>
</evidence>
<keyword evidence="3" id="KW-1185">Reference proteome</keyword>
<dbReference type="VEuPathDB" id="FungiDB:HMPREF1120_01025"/>
<dbReference type="AlphaFoldDB" id="H6BLC5"/>
<protein>
    <submittedName>
        <fullName evidence="2">Uncharacterized protein</fullName>
    </submittedName>
</protein>
<feature type="compositionally biased region" description="Acidic residues" evidence="1">
    <location>
        <begin position="1"/>
        <end position="11"/>
    </location>
</feature>
<dbReference type="HOGENOM" id="CLU_1185027_0_0_1"/>
<reference evidence="2" key="1">
    <citation type="submission" date="2011-07" db="EMBL/GenBank/DDBJ databases">
        <title>The Genome Sequence of Exophiala (Wangiella) dermatitidis NIH/UT8656.</title>
        <authorList>
            <consortium name="The Broad Institute Genome Sequencing Platform"/>
            <person name="Cuomo C."/>
            <person name="Wang Z."/>
            <person name="Hunicke-Smith S."/>
            <person name="Szanislo P.J."/>
            <person name="Earl A."/>
            <person name="Young S.K."/>
            <person name="Zeng Q."/>
            <person name="Gargeya S."/>
            <person name="Fitzgerald M."/>
            <person name="Haas B."/>
            <person name="Abouelleil A."/>
            <person name="Alvarado L."/>
            <person name="Arachchi H.M."/>
            <person name="Berlin A."/>
            <person name="Brown A."/>
            <person name="Chapman S.B."/>
            <person name="Chen Z."/>
            <person name="Dunbar C."/>
            <person name="Freedman E."/>
            <person name="Gearin G."/>
            <person name="Gellesch M."/>
            <person name="Goldberg J."/>
            <person name="Griggs A."/>
            <person name="Gujja S."/>
            <person name="Heiman D."/>
            <person name="Howarth C."/>
            <person name="Larson L."/>
            <person name="Lui A."/>
            <person name="MacDonald P.J.P."/>
            <person name="Montmayeur A."/>
            <person name="Murphy C."/>
            <person name="Neiman D."/>
            <person name="Pearson M."/>
            <person name="Priest M."/>
            <person name="Roberts A."/>
            <person name="Saif S."/>
            <person name="Shea T."/>
            <person name="Shenoy N."/>
            <person name="Sisk P."/>
            <person name="Stolte C."/>
            <person name="Sykes S."/>
            <person name="Wortman J."/>
            <person name="Nusbaum C."/>
            <person name="Birren B."/>
        </authorList>
    </citation>
    <scope>NUCLEOTIDE SEQUENCE</scope>
    <source>
        <strain evidence="2">NIH/UT8656</strain>
    </source>
</reference>
<proteinExistence type="predicted"/>
<accession>H6BLC5</accession>
<gene>
    <name evidence="2" type="ORF">HMPREF1120_01025</name>
</gene>
<feature type="compositionally biased region" description="Basic and acidic residues" evidence="1">
    <location>
        <begin position="73"/>
        <end position="94"/>
    </location>
</feature>
<dbReference type="RefSeq" id="XP_009153279.1">
    <property type="nucleotide sequence ID" value="XM_009155031.1"/>
</dbReference>
<evidence type="ECO:0000256" key="1">
    <source>
        <dbReference type="SAM" id="MobiDB-lite"/>
    </source>
</evidence>
<dbReference type="EMBL" id="JH226130">
    <property type="protein sequence ID" value="EHY52818.1"/>
    <property type="molecule type" value="Genomic_DNA"/>
</dbReference>
<organism evidence="2 3">
    <name type="scientific">Exophiala dermatitidis (strain ATCC 34100 / CBS 525.76 / NIH/UT8656)</name>
    <name type="common">Black yeast</name>
    <name type="synonym">Wangiella dermatitidis</name>
    <dbReference type="NCBI Taxonomy" id="858893"/>
    <lineage>
        <taxon>Eukaryota</taxon>
        <taxon>Fungi</taxon>
        <taxon>Dikarya</taxon>
        <taxon>Ascomycota</taxon>
        <taxon>Pezizomycotina</taxon>
        <taxon>Eurotiomycetes</taxon>
        <taxon>Chaetothyriomycetidae</taxon>
        <taxon>Chaetothyriales</taxon>
        <taxon>Herpotrichiellaceae</taxon>
        <taxon>Exophiala</taxon>
    </lineage>
</organism>
<sequence length="234" mass="25945">MPLPMSDDEVDHDTSASDTEQDSGPELESRDSTVQAEEPGGGRARAGRGLIDSRHAQQGDDNAEEKPASAGDRPSKRAEKRPLTRENLRAEEKKKLKKKDQRTRQKDNKQVTSKLASNTLGVSNKPNTRHRRKIVGSLPASKCKSARAYHGIILPAWPDEQAIGLPAADWPTNKLNDMQNFAVIAKLRFVSRRNMRHWEWGYSGKQSSPVAYLRQALAGIGTDPDGPGWLLHLI</sequence>
<dbReference type="InParanoid" id="H6BLC5"/>